<evidence type="ECO:0000259" key="1">
    <source>
        <dbReference type="Pfam" id="PF00078"/>
    </source>
</evidence>
<dbReference type="InterPro" id="IPR052343">
    <property type="entry name" value="Retrotransposon-Effector_Assoc"/>
</dbReference>
<dbReference type="OrthoDB" id="1109368at2759"/>
<protein>
    <recommendedName>
        <fullName evidence="1">Reverse transcriptase domain-containing protein</fullName>
    </recommendedName>
</protein>
<dbReference type="Proteomes" id="UP000467841">
    <property type="component" value="Unassembled WGS sequence"/>
</dbReference>
<accession>A0A6D2JRU6</accession>
<feature type="domain" description="Reverse transcriptase" evidence="1">
    <location>
        <begin position="84"/>
        <end position="182"/>
    </location>
</feature>
<dbReference type="AlphaFoldDB" id="A0A6D2JRU6"/>
<dbReference type="InterPro" id="IPR000477">
    <property type="entry name" value="RT_dom"/>
</dbReference>
<gene>
    <name evidence="2" type="ORF">MERR_LOCUS31670</name>
</gene>
<dbReference type="InterPro" id="IPR043502">
    <property type="entry name" value="DNA/RNA_pol_sf"/>
</dbReference>
<comment type="caution">
    <text evidence="2">The sequence shown here is derived from an EMBL/GenBank/DDBJ whole genome shotgun (WGS) entry which is preliminary data.</text>
</comment>
<dbReference type="SUPFAM" id="SSF56672">
    <property type="entry name" value="DNA/RNA polymerases"/>
    <property type="match status" value="1"/>
</dbReference>
<keyword evidence="3" id="KW-1185">Reference proteome</keyword>
<dbReference type="EMBL" id="CACVBM020001299">
    <property type="protein sequence ID" value="CAA7044435.1"/>
    <property type="molecule type" value="Genomic_DNA"/>
</dbReference>
<sequence length="187" mass="21666">MYLGENQQGVDKDTFLGGDKASVVLHISRQSARPRRFLSMLFPIKLEYSERKLISEIQQFFSTGKLPKNINATHVRLIPKITSPKKVSDYRPIALCNVYFKVISKILTLRLQPILHDMVSENQSAFLPQRAISDNVLITHETLHYLKTSKAKKEVYMAVKSDMTKAYDRIEWEFVRLVLKRLGFHSK</sequence>
<name>A0A6D2JRU6_9BRAS</name>
<dbReference type="PANTHER" id="PTHR46890">
    <property type="entry name" value="NON-LTR RETROLELEMENT REVERSE TRANSCRIPTASE-LIKE PROTEIN-RELATED"/>
    <property type="match status" value="1"/>
</dbReference>
<evidence type="ECO:0000313" key="3">
    <source>
        <dbReference type="Proteomes" id="UP000467841"/>
    </source>
</evidence>
<dbReference type="Pfam" id="PF00078">
    <property type="entry name" value="RVT_1"/>
    <property type="match status" value="1"/>
</dbReference>
<reference evidence="2" key="1">
    <citation type="submission" date="2020-01" db="EMBL/GenBank/DDBJ databases">
        <authorList>
            <person name="Mishra B."/>
        </authorList>
    </citation>
    <scope>NUCLEOTIDE SEQUENCE [LARGE SCALE GENOMIC DNA]</scope>
</reference>
<proteinExistence type="predicted"/>
<dbReference type="PANTHER" id="PTHR46890:SF48">
    <property type="entry name" value="RNA-DIRECTED DNA POLYMERASE"/>
    <property type="match status" value="1"/>
</dbReference>
<organism evidence="2 3">
    <name type="scientific">Microthlaspi erraticum</name>
    <dbReference type="NCBI Taxonomy" id="1685480"/>
    <lineage>
        <taxon>Eukaryota</taxon>
        <taxon>Viridiplantae</taxon>
        <taxon>Streptophyta</taxon>
        <taxon>Embryophyta</taxon>
        <taxon>Tracheophyta</taxon>
        <taxon>Spermatophyta</taxon>
        <taxon>Magnoliopsida</taxon>
        <taxon>eudicotyledons</taxon>
        <taxon>Gunneridae</taxon>
        <taxon>Pentapetalae</taxon>
        <taxon>rosids</taxon>
        <taxon>malvids</taxon>
        <taxon>Brassicales</taxon>
        <taxon>Brassicaceae</taxon>
        <taxon>Coluteocarpeae</taxon>
        <taxon>Microthlaspi</taxon>
    </lineage>
</organism>
<evidence type="ECO:0000313" key="2">
    <source>
        <dbReference type="EMBL" id="CAA7044435.1"/>
    </source>
</evidence>